<dbReference type="PANTHER" id="PTHR33608">
    <property type="entry name" value="BLL2464 PROTEIN"/>
    <property type="match status" value="1"/>
</dbReference>
<comment type="caution">
    <text evidence="3">The sequence shown here is derived from an EMBL/GenBank/DDBJ whole genome shotgun (WGS) entry which is preliminary data.</text>
</comment>
<reference evidence="3 4" key="1">
    <citation type="journal article" date="2015" name="G3 (Bethesda)">
        <title>Insights into Ongoing Evolution of the Hexachlorocyclohexane Catabolic Pathway from Comparative Genomics of Ten Sphingomonadaceae Strains.</title>
        <authorList>
            <person name="Pearce S.L."/>
            <person name="Oakeshott J.G."/>
            <person name="Pandey G."/>
        </authorList>
    </citation>
    <scope>NUCLEOTIDE SEQUENCE [LARGE SCALE GENOMIC DNA]</scope>
    <source>
        <strain evidence="3 4">LL01</strain>
    </source>
</reference>
<dbReference type="PATRIC" id="fig|1420583.3.peg.58"/>
<feature type="transmembrane region" description="Helical" evidence="1">
    <location>
        <begin position="7"/>
        <end position="25"/>
    </location>
</feature>
<dbReference type="InterPro" id="IPR036465">
    <property type="entry name" value="vWFA_dom_sf"/>
</dbReference>
<keyword evidence="4" id="KW-1185">Reference proteome</keyword>
<feature type="domain" description="DUF58" evidence="2">
    <location>
        <begin position="200"/>
        <end position="370"/>
    </location>
</feature>
<proteinExistence type="predicted"/>
<accession>A0A0J7XYK5</accession>
<keyword evidence="1" id="KW-0472">Membrane</keyword>
<protein>
    <recommendedName>
        <fullName evidence="2">DUF58 domain-containing protein</fullName>
    </recommendedName>
</protein>
<dbReference type="InterPro" id="IPR002881">
    <property type="entry name" value="DUF58"/>
</dbReference>
<name>A0A0J7XYK5_9SPHN</name>
<evidence type="ECO:0000313" key="3">
    <source>
        <dbReference type="EMBL" id="KMS56756.1"/>
    </source>
</evidence>
<dbReference type="AlphaFoldDB" id="A0A0J7XYK5"/>
<dbReference type="RefSeq" id="WP_066599082.1">
    <property type="nucleotide sequence ID" value="NZ_KQ130434.1"/>
</dbReference>
<dbReference type="CDD" id="cd00198">
    <property type="entry name" value="vWFA"/>
    <property type="match status" value="1"/>
</dbReference>
<keyword evidence="1" id="KW-1133">Transmembrane helix</keyword>
<evidence type="ECO:0000256" key="1">
    <source>
        <dbReference type="SAM" id="Phobius"/>
    </source>
</evidence>
<gene>
    <name evidence="3" type="ORF">V473_00330</name>
</gene>
<dbReference type="STRING" id="1420583.V473_00330"/>
<dbReference type="Proteomes" id="UP000052232">
    <property type="component" value="Unassembled WGS sequence"/>
</dbReference>
<evidence type="ECO:0000313" key="4">
    <source>
        <dbReference type="Proteomes" id="UP000052232"/>
    </source>
</evidence>
<keyword evidence="1" id="KW-0812">Transmembrane</keyword>
<dbReference type="Pfam" id="PF01882">
    <property type="entry name" value="DUF58"/>
    <property type="match status" value="1"/>
</dbReference>
<evidence type="ECO:0000259" key="2">
    <source>
        <dbReference type="Pfam" id="PF01882"/>
    </source>
</evidence>
<sequence>MIYPTRNAIWTAAAGAPVTLLVALLVPGRWYAALAWPVAVLIASLADALLGSRPAQAALRLDLPRAASVGAPVEAAAHVTIAGVPPARTQLLLDSGPLLEPEDEDGLWVDLHAGKASAAIPLRTVRRGMARIARGWLRWKGPLSLVWKQRIVPLDATMAILPDIRPVHDRGAQIFQRHALQGLMAQVDRGDGADFDALVEFRSGMDRRAIDWKQSARHSKLHAKEFRSERNNQIVFAIDAGRQMSEPVAGLSRLDRVVSAMLLTAWVALKLGDRVALHAFDSRPRIASGLVSGAAAFGELQRLAARIDYSGEETNYTHALTTLATRLTRRSMIVLFTEFTDLTSAEFLVRAASRLVETHLLLIVVLRDEELESILDRRPSNADDVTRAVTAAALLRDRRMVLTRLRHLGAHVIEAEHDRVADRLVQGYVDLKRRNLL</sequence>
<dbReference type="Gene3D" id="3.40.50.410">
    <property type="entry name" value="von Willebrand factor, type A domain"/>
    <property type="match status" value="1"/>
</dbReference>
<dbReference type="SUPFAM" id="SSF53300">
    <property type="entry name" value="vWA-like"/>
    <property type="match status" value="1"/>
</dbReference>
<dbReference type="PANTHER" id="PTHR33608:SF3">
    <property type="entry name" value="SLR2013 PROTEIN"/>
    <property type="match status" value="1"/>
</dbReference>
<organism evidence="3 4">
    <name type="scientific">Sphingobium cupriresistens LL01</name>
    <dbReference type="NCBI Taxonomy" id="1420583"/>
    <lineage>
        <taxon>Bacteria</taxon>
        <taxon>Pseudomonadati</taxon>
        <taxon>Pseudomonadota</taxon>
        <taxon>Alphaproteobacteria</taxon>
        <taxon>Sphingomonadales</taxon>
        <taxon>Sphingomonadaceae</taxon>
        <taxon>Sphingobium</taxon>
    </lineage>
</organism>
<dbReference type="EMBL" id="JACT01000001">
    <property type="protein sequence ID" value="KMS56756.1"/>
    <property type="molecule type" value="Genomic_DNA"/>
</dbReference>